<dbReference type="AlphaFoldDB" id="A0A9N9NID0"/>
<gene>
    <name evidence="1" type="ORF">CPELLU_LOCUS13707</name>
</gene>
<dbReference type="Proteomes" id="UP000789759">
    <property type="component" value="Unassembled WGS sequence"/>
</dbReference>
<evidence type="ECO:0000313" key="2">
    <source>
        <dbReference type="Proteomes" id="UP000789759"/>
    </source>
</evidence>
<dbReference type="OrthoDB" id="2430595at2759"/>
<keyword evidence="2" id="KW-1185">Reference proteome</keyword>
<reference evidence="1" key="1">
    <citation type="submission" date="2021-06" db="EMBL/GenBank/DDBJ databases">
        <authorList>
            <person name="Kallberg Y."/>
            <person name="Tangrot J."/>
            <person name="Rosling A."/>
        </authorList>
    </citation>
    <scope>NUCLEOTIDE SEQUENCE</scope>
    <source>
        <strain evidence="1">FL966</strain>
    </source>
</reference>
<name>A0A9N9NID0_9GLOM</name>
<protein>
    <submittedName>
        <fullName evidence="1">8944_t:CDS:1</fullName>
    </submittedName>
</protein>
<evidence type="ECO:0000313" key="1">
    <source>
        <dbReference type="EMBL" id="CAG8734577.1"/>
    </source>
</evidence>
<comment type="caution">
    <text evidence="1">The sequence shown here is derived from an EMBL/GenBank/DDBJ whole genome shotgun (WGS) entry which is preliminary data.</text>
</comment>
<organism evidence="1 2">
    <name type="scientific">Cetraspora pellucida</name>
    <dbReference type="NCBI Taxonomy" id="1433469"/>
    <lineage>
        <taxon>Eukaryota</taxon>
        <taxon>Fungi</taxon>
        <taxon>Fungi incertae sedis</taxon>
        <taxon>Mucoromycota</taxon>
        <taxon>Glomeromycotina</taxon>
        <taxon>Glomeromycetes</taxon>
        <taxon>Diversisporales</taxon>
        <taxon>Gigasporaceae</taxon>
        <taxon>Cetraspora</taxon>
    </lineage>
</organism>
<proteinExistence type="predicted"/>
<feature type="non-terminal residue" evidence="1">
    <location>
        <position position="64"/>
    </location>
</feature>
<feature type="non-terminal residue" evidence="1">
    <location>
        <position position="1"/>
    </location>
</feature>
<accession>A0A9N9NID0</accession>
<sequence length="64" mass="7311">YIYGGIVLFNNVDASTIRGVLDIANEFGLEELVDVAQTQLAENNDNRSWILRKFAKVYKKCFVK</sequence>
<dbReference type="EMBL" id="CAJVQA010015019">
    <property type="protein sequence ID" value="CAG8734577.1"/>
    <property type="molecule type" value="Genomic_DNA"/>
</dbReference>